<reference evidence="1" key="2">
    <citation type="submission" date="2023-02" db="EMBL/GenBank/DDBJ databases">
        <authorList>
            <person name="Sun Q."/>
            <person name="Mori K."/>
        </authorList>
    </citation>
    <scope>NUCLEOTIDE SEQUENCE</scope>
    <source>
        <strain evidence="1">NBRC 112290</strain>
    </source>
</reference>
<proteinExistence type="predicted"/>
<evidence type="ECO:0000313" key="1">
    <source>
        <dbReference type="EMBL" id="GMA31970.1"/>
    </source>
</evidence>
<organism evidence="1 2">
    <name type="scientific">Litorihabitans aurantiacus</name>
    <dbReference type="NCBI Taxonomy" id="1930061"/>
    <lineage>
        <taxon>Bacteria</taxon>
        <taxon>Bacillati</taxon>
        <taxon>Actinomycetota</taxon>
        <taxon>Actinomycetes</taxon>
        <taxon>Micrococcales</taxon>
        <taxon>Beutenbergiaceae</taxon>
        <taxon>Litorihabitans</taxon>
    </lineage>
</organism>
<gene>
    <name evidence="1" type="ORF">GCM10025875_19620</name>
</gene>
<dbReference type="AlphaFoldDB" id="A0AA37XFT6"/>
<sequence>MVTDDTRMPVRLETDRKFGLSTEKTATITMRLANASSCCSLPRANAASADVRGPVGAGAVVAPGAVLMRR</sequence>
<comment type="caution">
    <text evidence="1">The sequence shown here is derived from an EMBL/GenBank/DDBJ whole genome shotgun (WGS) entry which is preliminary data.</text>
</comment>
<dbReference type="EMBL" id="BSUM01000001">
    <property type="protein sequence ID" value="GMA31970.1"/>
    <property type="molecule type" value="Genomic_DNA"/>
</dbReference>
<keyword evidence="2" id="KW-1185">Reference proteome</keyword>
<reference evidence="1" key="1">
    <citation type="journal article" date="2014" name="Int. J. Syst. Evol. Microbiol.">
        <title>Complete genome sequence of Corynebacterium casei LMG S-19264T (=DSM 44701T), isolated from a smear-ripened cheese.</title>
        <authorList>
            <consortium name="US DOE Joint Genome Institute (JGI-PGF)"/>
            <person name="Walter F."/>
            <person name="Albersmeier A."/>
            <person name="Kalinowski J."/>
            <person name="Ruckert C."/>
        </authorList>
    </citation>
    <scope>NUCLEOTIDE SEQUENCE</scope>
    <source>
        <strain evidence="1">NBRC 112290</strain>
    </source>
</reference>
<dbReference type="Proteomes" id="UP001157161">
    <property type="component" value="Unassembled WGS sequence"/>
</dbReference>
<name>A0AA37XFT6_9MICO</name>
<evidence type="ECO:0000313" key="2">
    <source>
        <dbReference type="Proteomes" id="UP001157161"/>
    </source>
</evidence>
<accession>A0AA37XFT6</accession>
<protein>
    <submittedName>
        <fullName evidence="1">Uncharacterized protein</fullName>
    </submittedName>
</protein>